<dbReference type="GeneID" id="10822295"/>
<dbReference type="GO" id="GO:0046872">
    <property type="term" value="F:metal ion binding"/>
    <property type="evidence" value="ECO:0007669"/>
    <property type="project" value="UniProtKB-KW"/>
</dbReference>
<feature type="binding site" evidence="14">
    <location>
        <position position="335"/>
    </location>
    <ligand>
        <name>ATP</name>
        <dbReference type="ChEBI" id="CHEBI:30616"/>
    </ligand>
</feature>
<evidence type="ECO:0000256" key="6">
    <source>
        <dbReference type="ARBA" id="ARBA00022723"/>
    </source>
</evidence>
<sequence>MASLKELVELYVEMENTSSHKKIVGLLTSFFRSLDPDDVRTAAYLVLGTVGPEYEDTELGIREKLAIRSIADAFGISRQKVEKTYSDTGDLGDAAFEFSSNKNSDLTIRDVMDCLTQIKNTSGEGSQQKKIELLAEILARASAMEAKYIMRITLGELRLGFGEQFVLSALAMAFTGDDKNTVYLEEAYNVCTDIGQLAESVSEYGLASIKRFSVKIGRPVRSMLAKRVDKFENLNDKFPEQMAAEEKYDGERIQVHIINENIQIFSRRLDNITDQFPDVVDAVKKHIKAEKAVLDGEVIAFRNENINSFQELMQRRRKYDVEEYVDKVPVVAYMFDIIYLNGKSYLKVPYPHRRTALEEHLEENEKIRLVERTVSADFNEIRSFFDRCIDKGLEGIIIKSVADNSFYQPGKRGWLWVKWKKEYAEDVRDTFDLIIVGFYSGKGKRQGLFGSLLCAVLNKEKNQYETFTRVGTGFTDQDLEEISELLNKKKIKKKPPNLVVEKEMVPDSYIDPSVVIEVLGSQVTESPHHTAGKNKSDKGYALRFPRFLRMRYDKGPLDVTTIEEVRNLL</sequence>
<evidence type="ECO:0000256" key="2">
    <source>
        <dbReference type="ARBA" id="ARBA00013308"/>
    </source>
</evidence>
<dbReference type="STRING" id="679901.Mzhil_0684"/>
<feature type="active site" description="N6-AMP-lysine intermediate" evidence="14">
    <location>
        <position position="247"/>
    </location>
</feature>
<dbReference type="SUPFAM" id="SSF56091">
    <property type="entry name" value="DNA ligase/mRNA capping enzyme, catalytic domain"/>
    <property type="match status" value="1"/>
</dbReference>
<evidence type="ECO:0000256" key="15">
    <source>
        <dbReference type="RuleBase" id="RU004196"/>
    </source>
</evidence>
<keyword evidence="3 14" id="KW-0436">Ligase</keyword>
<evidence type="ECO:0000256" key="10">
    <source>
        <dbReference type="ARBA" id="ARBA00022842"/>
    </source>
</evidence>
<dbReference type="InterPro" id="IPR012340">
    <property type="entry name" value="NA-bd_OB-fold"/>
</dbReference>
<feature type="binding site" evidence="14">
    <location>
        <position position="412"/>
    </location>
    <ligand>
        <name>ATP</name>
        <dbReference type="ChEBI" id="CHEBI:30616"/>
    </ligand>
</feature>
<dbReference type="Gene3D" id="1.10.3260.10">
    <property type="entry name" value="DNA ligase, ATP-dependent, N-terminal domain"/>
    <property type="match status" value="1"/>
</dbReference>
<gene>
    <name evidence="14" type="primary">lig</name>
    <name evidence="17" type="ordered locus">Mzhil_0684</name>
</gene>
<evidence type="ECO:0000256" key="7">
    <source>
        <dbReference type="ARBA" id="ARBA00022741"/>
    </source>
</evidence>
<evidence type="ECO:0000256" key="8">
    <source>
        <dbReference type="ARBA" id="ARBA00022763"/>
    </source>
</evidence>
<accession>F7XK86</accession>
<evidence type="ECO:0000256" key="11">
    <source>
        <dbReference type="ARBA" id="ARBA00023172"/>
    </source>
</evidence>
<dbReference type="RefSeq" id="WP_013897990.1">
    <property type="nucleotide sequence ID" value="NC_015676.1"/>
</dbReference>
<organism evidence="17 18">
    <name type="scientific">Methanosalsum zhilinae (strain DSM 4017 / NBRC 107636 / OCM 62 / WeN5)</name>
    <name type="common">Methanohalophilus zhilinae</name>
    <dbReference type="NCBI Taxonomy" id="679901"/>
    <lineage>
        <taxon>Archaea</taxon>
        <taxon>Methanobacteriati</taxon>
        <taxon>Methanobacteriota</taxon>
        <taxon>Stenosarchaea group</taxon>
        <taxon>Methanomicrobia</taxon>
        <taxon>Methanosarcinales</taxon>
        <taxon>Methanosarcinaceae</taxon>
        <taxon>Methanosalsum</taxon>
    </lineage>
</organism>
<comment type="function">
    <text evidence="14">DNA ligase that seals nicks in double-stranded DNA during DNA replication, DNA recombination and DNA repair.</text>
</comment>
<comment type="similarity">
    <text evidence="1 14 15">Belongs to the ATP-dependent DNA ligase family.</text>
</comment>
<keyword evidence="9 14" id="KW-0067">ATP-binding</keyword>
<protein>
    <recommendedName>
        <fullName evidence="2 14">DNA ligase</fullName>
        <ecNumber evidence="14">6.5.1.1</ecNumber>
    </recommendedName>
    <alternativeName>
        <fullName evidence="14">Polydeoxyribonucleotide synthase [ATP]</fullName>
    </alternativeName>
</protein>
<comment type="catalytic activity">
    <reaction evidence="14">
        <text>ATP + (deoxyribonucleotide)n-3'-hydroxyl + 5'-phospho-(deoxyribonucleotide)m = (deoxyribonucleotide)n+m + AMP + diphosphate.</text>
        <dbReference type="EC" id="6.5.1.1"/>
    </reaction>
</comment>
<evidence type="ECO:0000256" key="14">
    <source>
        <dbReference type="HAMAP-Rule" id="MF_00407"/>
    </source>
</evidence>
<dbReference type="Pfam" id="PF04675">
    <property type="entry name" value="DNA_ligase_A_N"/>
    <property type="match status" value="1"/>
</dbReference>
<evidence type="ECO:0000256" key="12">
    <source>
        <dbReference type="ARBA" id="ARBA00023204"/>
    </source>
</evidence>
<dbReference type="PROSITE" id="PS00697">
    <property type="entry name" value="DNA_LIGASE_A1"/>
    <property type="match status" value="1"/>
</dbReference>
<keyword evidence="11 14" id="KW-0233">DNA recombination</keyword>
<dbReference type="EMBL" id="CP002101">
    <property type="protein sequence ID" value="AEH60551.1"/>
    <property type="molecule type" value="Genomic_DNA"/>
</dbReference>
<dbReference type="PANTHER" id="PTHR45674:SF4">
    <property type="entry name" value="DNA LIGASE 1"/>
    <property type="match status" value="1"/>
</dbReference>
<keyword evidence="8 14" id="KW-0227">DNA damage</keyword>
<evidence type="ECO:0000256" key="5">
    <source>
        <dbReference type="ARBA" id="ARBA00022705"/>
    </source>
</evidence>
<reference evidence="17 18" key="1">
    <citation type="submission" date="2010-07" db="EMBL/GenBank/DDBJ databases">
        <title>The complete genome of Methanosalsum zhilinae DSM 4017.</title>
        <authorList>
            <consortium name="US DOE Joint Genome Institute (JGI-PGF)"/>
            <person name="Lucas S."/>
            <person name="Copeland A."/>
            <person name="Lapidus A."/>
            <person name="Glavina del Rio T."/>
            <person name="Dalin E."/>
            <person name="Tice H."/>
            <person name="Bruce D."/>
            <person name="Goodwin L."/>
            <person name="Pitluck S."/>
            <person name="Kyrpides N."/>
            <person name="Mavromatis K."/>
            <person name="Ovchinnikova G."/>
            <person name="Daligault H."/>
            <person name="Detter J.C."/>
            <person name="Han C."/>
            <person name="Tapia R."/>
            <person name="Larimer F."/>
            <person name="Land M."/>
            <person name="Hauser L."/>
            <person name="Markowitz V."/>
            <person name="Cheng J.-F."/>
            <person name="Hugenholtz P."/>
            <person name="Woyke T."/>
            <person name="Wu D."/>
            <person name="Spring S."/>
            <person name="Schueler E."/>
            <person name="Brambilla E."/>
            <person name="Klenk H.-P."/>
            <person name="Eisen J.A."/>
        </authorList>
    </citation>
    <scope>NUCLEOTIDE SEQUENCE [LARGE SCALE GENOMIC DNA]</scope>
    <source>
        <strain evidence="18">DSM 4017 / NBRC 107636 / OCM 62 / WeN5</strain>
    </source>
</reference>
<dbReference type="GO" id="GO:0006310">
    <property type="term" value="P:DNA recombination"/>
    <property type="evidence" value="ECO:0007669"/>
    <property type="project" value="UniProtKB-UniRule"/>
</dbReference>
<feature type="binding site" evidence="14">
    <location>
        <position position="252"/>
    </location>
    <ligand>
        <name>ATP</name>
        <dbReference type="ChEBI" id="CHEBI:30616"/>
    </ligand>
</feature>
<evidence type="ECO:0000256" key="3">
    <source>
        <dbReference type="ARBA" id="ARBA00022598"/>
    </source>
</evidence>
<dbReference type="HAMAP" id="MF_00407">
    <property type="entry name" value="DNA_ligase"/>
    <property type="match status" value="1"/>
</dbReference>
<dbReference type="Proteomes" id="UP000006622">
    <property type="component" value="Chromosome"/>
</dbReference>
<dbReference type="Pfam" id="PF04679">
    <property type="entry name" value="DNA_ligase_A_C"/>
    <property type="match status" value="1"/>
</dbReference>
<evidence type="ECO:0000313" key="17">
    <source>
        <dbReference type="EMBL" id="AEH60551.1"/>
    </source>
</evidence>
<dbReference type="InterPro" id="IPR012309">
    <property type="entry name" value="DNA_ligase_ATP-dep_C"/>
</dbReference>
<dbReference type="GO" id="GO:0003677">
    <property type="term" value="F:DNA binding"/>
    <property type="evidence" value="ECO:0007669"/>
    <property type="project" value="InterPro"/>
</dbReference>
<feature type="binding site" evidence="14">
    <location>
        <position position="245"/>
    </location>
    <ligand>
        <name>ATP</name>
        <dbReference type="ChEBI" id="CHEBI:30616"/>
    </ligand>
</feature>
<keyword evidence="10 14" id="KW-0460">Magnesium</keyword>
<dbReference type="GO" id="GO:0051301">
    <property type="term" value="P:cell division"/>
    <property type="evidence" value="ECO:0007669"/>
    <property type="project" value="UniProtKB-KW"/>
</dbReference>
<dbReference type="InterPro" id="IPR000977">
    <property type="entry name" value="DNA_ligase_ATP-dep"/>
</dbReference>
<dbReference type="PANTHER" id="PTHR45674">
    <property type="entry name" value="DNA LIGASE 1/3 FAMILY MEMBER"/>
    <property type="match status" value="1"/>
</dbReference>
<dbReference type="AlphaFoldDB" id="F7XK86"/>
<dbReference type="CDD" id="cd07901">
    <property type="entry name" value="Adenylation_DNA_ligase_Arch_LigB"/>
    <property type="match status" value="1"/>
</dbReference>
<dbReference type="GO" id="GO:0071897">
    <property type="term" value="P:DNA biosynthetic process"/>
    <property type="evidence" value="ECO:0007669"/>
    <property type="project" value="InterPro"/>
</dbReference>
<dbReference type="NCBIfam" id="TIGR00574">
    <property type="entry name" value="dnl1"/>
    <property type="match status" value="1"/>
</dbReference>
<dbReference type="FunFam" id="1.10.3260.10:FF:000007">
    <property type="entry name" value="DNA ligase"/>
    <property type="match status" value="1"/>
</dbReference>
<dbReference type="InterPro" id="IPR012308">
    <property type="entry name" value="DNA_ligase_ATP-dep_N"/>
</dbReference>
<keyword evidence="7 14" id="KW-0547">Nucleotide-binding</keyword>
<dbReference type="InterPro" id="IPR050191">
    <property type="entry name" value="ATP-dep_DNA_ligase"/>
</dbReference>
<dbReference type="KEGG" id="mzh:Mzhil_0684"/>
<keyword evidence="18" id="KW-1185">Reference proteome</keyword>
<dbReference type="SUPFAM" id="SSF117018">
    <property type="entry name" value="ATP-dependent DNA ligase DNA-binding domain"/>
    <property type="match status" value="1"/>
</dbReference>
<dbReference type="OrthoDB" id="31274at2157"/>
<feature type="binding site" evidence="14">
    <location>
        <position position="418"/>
    </location>
    <ligand>
        <name>ATP</name>
        <dbReference type="ChEBI" id="CHEBI:30616"/>
    </ligand>
</feature>
<keyword evidence="4 14" id="KW-0132">Cell division</keyword>
<dbReference type="FunFam" id="3.30.470.30:FF:000012">
    <property type="entry name" value="Probable DNA ligase"/>
    <property type="match status" value="1"/>
</dbReference>
<evidence type="ECO:0000256" key="1">
    <source>
        <dbReference type="ARBA" id="ARBA00007572"/>
    </source>
</evidence>
<dbReference type="Gene3D" id="3.30.470.30">
    <property type="entry name" value="DNA ligase/mRNA capping enzyme"/>
    <property type="match status" value="1"/>
</dbReference>
<dbReference type="GO" id="GO:0003910">
    <property type="term" value="F:DNA ligase (ATP) activity"/>
    <property type="evidence" value="ECO:0007669"/>
    <property type="project" value="UniProtKB-UniRule"/>
</dbReference>
<dbReference type="InterPro" id="IPR036599">
    <property type="entry name" value="DNA_ligase_N_sf"/>
</dbReference>
<keyword evidence="6 14" id="KW-0479">Metal-binding</keyword>
<evidence type="ECO:0000256" key="13">
    <source>
        <dbReference type="ARBA" id="ARBA00023306"/>
    </source>
</evidence>
<dbReference type="Pfam" id="PF01068">
    <property type="entry name" value="DNA_ligase_A_M"/>
    <property type="match status" value="1"/>
</dbReference>
<dbReference type="InterPro" id="IPR016059">
    <property type="entry name" value="DNA_ligase_ATP-dep_CS"/>
</dbReference>
<keyword evidence="5 14" id="KW-0235">DNA replication</keyword>
<evidence type="ECO:0000313" key="18">
    <source>
        <dbReference type="Proteomes" id="UP000006622"/>
    </source>
</evidence>
<keyword evidence="13 14" id="KW-0131">Cell cycle</keyword>
<keyword evidence="12 14" id="KW-0234">DNA repair</keyword>
<comment type="cofactor">
    <cofactor evidence="14">
        <name>Mg(2+)</name>
        <dbReference type="ChEBI" id="CHEBI:18420"/>
    </cofactor>
</comment>
<evidence type="ECO:0000259" key="16">
    <source>
        <dbReference type="PROSITE" id="PS50160"/>
    </source>
</evidence>
<dbReference type="GO" id="GO:0006273">
    <property type="term" value="P:lagging strand elongation"/>
    <property type="evidence" value="ECO:0007669"/>
    <property type="project" value="TreeGrafter"/>
</dbReference>
<dbReference type="HOGENOM" id="CLU_005138_6_0_2"/>
<feature type="domain" description="ATP-dependent DNA ligase family profile" evidence="16">
    <location>
        <begin position="323"/>
        <end position="458"/>
    </location>
</feature>
<dbReference type="PROSITE" id="PS50160">
    <property type="entry name" value="DNA_LIGASE_A3"/>
    <property type="match status" value="1"/>
</dbReference>
<evidence type="ECO:0000256" key="4">
    <source>
        <dbReference type="ARBA" id="ARBA00022618"/>
    </source>
</evidence>
<feature type="binding site" evidence="14">
    <location>
        <position position="267"/>
    </location>
    <ligand>
        <name>ATP</name>
        <dbReference type="ChEBI" id="CHEBI:30616"/>
    </ligand>
</feature>
<dbReference type="EC" id="6.5.1.1" evidence="14"/>
<dbReference type="SUPFAM" id="SSF50249">
    <property type="entry name" value="Nucleic acid-binding proteins"/>
    <property type="match status" value="1"/>
</dbReference>
<dbReference type="InterPro" id="IPR012310">
    <property type="entry name" value="DNA_ligase_ATP-dep_cent"/>
</dbReference>
<dbReference type="GO" id="GO:0006281">
    <property type="term" value="P:DNA repair"/>
    <property type="evidence" value="ECO:0007669"/>
    <property type="project" value="UniProtKB-UniRule"/>
</dbReference>
<proteinExistence type="inferred from homology"/>
<dbReference type="GO" id="GO:0005524">
    <property type="term" value="F:ATP binding"/>
    <property type="evidence" value="ECO:0007669"/>
    <property type="project" value="UniProtKB-UniRule"/>
</dbReference>
<dbReference type="Gene3D" id="2.40.50.140">
    <property type="entry name" value="Nucleic acid-binding proteins"/>
    <property type="match status" value="1"/>
</dbReference>
<dbReference type="InterPro" id="IPR022865">
    <property type="entry name" value="DNA_ligae_ATP-dep_bac/arc"/>
</dbReference>
<feature type="binding site" evidence="14">
    <location>
        <position position="297"/>
    </location>
    <ligand>
        <name>ATP</name>
        <dbReference type="ChEBI" id="CHEBI:30616"/>
    </ligand>
</feature>
<evidence type="ECO:0000256" key="9">
    <source>
        <dbReference type="ARBA" id="ARBA00022840"/>
    </source>
</evidence>
<name>F7XK86_METZD</name>